<dbReference type="InterPro" id="IPR001611">
    <property type="entry name" value="Leu-rich_rpt"/>
</dbReference>
<dbReference type="AlphaFoldDB" id="A0AA86UE86"/>
<reference evidence="2 3" key="2">
    <citation type="submission" date="2024-07" db="EMBL/GenBank/DDBJ databases">
        <authorList>
            <person name="Akdeniz Z."/>
        </authorList>
    </citation>
    <scope>NUCLEOTIDE SEQUENCE [LARGE SCALE GENOMIC DNA]</scope>
</reference>
<protein>
    <submittedName>
        <fullName evidence="1">Leucine-rich repeat domain-containing protein</fullName>
    </submittedName>
    <submittedName>
        <fullName evidence="2">Leucine-rich_repeat domain-containing protein</fullName>
    </submittedName>
</protein>
<organism evidence="1">
    <name type="scientific">Hexamita inflata</name>
    <dbReference type="NCBI Taxonomy" id="28002"/>
    <lineage>
        <taxon>Eukaryota</taxon>
        <taxon>Metamonada</taxon>
        <taxon>Diplomonadida</taxon>
        <taxon>Hexamitidae</taxon>
        <taxon>Hexamitinae</taxon>
        <taxon>Hexamita</taxon>
    </lineage>
</organism>
<dbReference type="SUPFAM" id="SSF52058">
    <property type="entry name" value="L domain-like"/>
    <property type="match status" value="1"/>
</dbReference>
<dbReference type="InterPro" id="IPR032675">
    <property type="entry name" value="LRR_dom_sf"/>
</dbReference>
<proteinExistence type="predicted"/>
<evidence type="ECO:0000313" key="3">
    <source>
        <dbReference type="Proteomes" id="UP001642409"/>
    </source>
</evidence>
<dbReference type="EMBL" id="CATOUU010000653">
    <property type="protein sequence ID" value="CAI9937903.1"/>
    <property type="molecule type" value="Genomic_DNA"/>
</dbReference>
<evidence type="ECO:0000313" key="1">
    <source>
        <dbReference type="EMBL" id="CAI9937903.1"/>
    </source>
</evidence>
<reference evidence="1" key="1">
    <citation type="submission" date="2023-06" db="EMBL/GenBank/DDBJ databases">
        <authorList>
            <person name="Kurt Z."/>
        </authorList>
    </citation>
    <scope>NUCLEOTIDE SEQUENCE</scope>
</reference>
<gene>
    <name evidence="2" type="ORF">HINF_LOCUS24314</name>
    <name evidence="1" type="ORF">HINF_LOCUS25548</name>
</gene>
<dbReference type="Proteomes" id="UP001642409">
    <property type="component" value="Unassembled WGS sequence"/>
</dbReference>
<dbReference type="Gene3D" id="3.80.10.10">
    <property type="entry name" value="Ribonuclease Inhibitor"/>
    <property type="match status" value="1"/>
</dbReference>
<dbReference type="EMBL" id="CAXDID020000071">
    <property type="protein sequence ID" value="CAL6014540.1"/>
    <property type="molecule type" value="Genomic_DNA"/>
</dbReference>
<sequence>MNFYNQIQHGEAILKNLKILILKENPIENIADLSYSTKLIHFDISKKPKAKCQTSNLQPLQYHLDIKYLNVEGNNVQNIWPLKHLVNLEELNINNNNNVVDINVVQYFFGLKRLYFSLNFVQDISILFCKSVKLKEVKLDNNCIPDNHINLLIKKNVIQYAYADEQYDCDYNNKLKAKYITGIFGTNDKNQNINDKMKKTKTHLLQFKQNISEIIQRTFLNHVHFTGRVVELFQRLQ</sequence>
<keyword evidence="3" id="KW-1185">Reference proteome</keyword>
<evidence type="ECO:0000313" key="2">
    <source>
        <dbReference type="EMBL" id="CAL6014540.1"/>
    </source>
</evidence>
<accession>A0AA86UE86</accession>
<comment type="caution">
    <text evidence="1">The sequence shown here is derived from an EMBL/GenBank/DDBJ whole genome shotgun (WGS) entry which is preliminary data.</text>
</comment>
<name>A0AA86UE86_9EUKA</name>
<dbReference type="PROSITE" id="PS51450">
    <property type="entry name" value="LRR"/>
    <property type="match status" value="1"/>
</dbReference>